<sequence>MVVQKGIGSFQNRTSSKTTDFLLPDSPNHLQVDKIKRNYILYYTQSLV</sequence>
<reference evidence="1 2" key="2">
    <citation type="journal article" date="2011" name="Stand. Genomic Sci.">
        <title>Complete genome sequence of Bacteroides helcogenes type strain (P 36-108).</title>
        <authorList>
            <person name="Pati A."/>
            <person name="Gronow S."/>
            <person name="Zeytun A."/>
            <person name="Lapidus A."/>
            <person name="Nolan M."/>
            <person name="Hammon N."/>
            <person name="Deshpande S."/>
            <person name="Cheng J.F."/>
            <person name="Tapia R."/>
            <person name="Han C."/>
            <person name="Goodwin L."/>
            <person name="Pitluck S."/>
            <person name="Liolios K."/>
            <person name="Pagani I."/>
            <person name="Ivanova N."/>
            <person name="Mavromatis K."/>
            <person name="Chen A."/>
            <person name="Palaniappan K."/>
            <person name="Land M."/>
            <person name="Hauser L."/>
            <person name="Chang Y.J."/>
            <person name="Jeffries C.D."/>
            <person name="Detter J.C."/>
            <person name="Brambilla E."/>
            <person name="Rohde M."/>
            <person name="Goker M."/>
            <person name="Woyke T."/>
            <person name="Bristow J."/>
            <person name="Eisen J.A."/>
            <person name="Markowitz V."/>
            <person name="Hugenholtz P."/>
            <person name="Kyrpides N.C."/>
            <person name="Klenk H.P."/>
            <person name="Lucas S."/>
        </authorList>
    </citation>
    <scope>NUCLEOTIDE SEQUENCE [LARGE SCALE GENOMIC DNA]</scope>
    <source>
        <strain evidence="2">ATCC 35417 / DSM 20613 / JCM 6297 / CCUG 15421 / P 36-108</strain>
    </source>
</reference>
<gene>
    <name evidence="1" type="ordered locus">Bache_3191</name>
</gene>
<dbReference type="HOGENOM" id="CLU_3149722_0_0_10"/>
<evidence type="ECO:0000313" key="1">
    <source>
        <dbReference type="EMBL" id="ADV45115.1"/>
    </source>
</evidence>
<proteinExistence type="predicted"/>
<evidence type="ECO:0000313" key="2">
    <source>
        <dbReference type="Proteomes" id="UP000008630"/>
    </source>
</evidence>
<dbReference type="Proteomes" id="UP000008630">
    <property type="component" value="Chromosome"/>
</dbReference>
<organism evidence="1 2">
    <name type="scientific">Bacteroides helcogenes (strain ATCC 35417 / DSM 20613 / JCM 6297 / CCUG 15421 / P 36-108)</name>
    <dbReference type="NCBI Taxonomy" id="693979"/>
    <lineage>
        <taxon>Bacteria</taxon>
        <taxon>Pseudomonadati</taxon>
        <taxon>Bacteroidota</taxon>
        <taxon>Bacteroidia</taxon>
        <taxon>Bacteroidales</taxon>
        <taxon>Bacteroidaceae</taxon>
        <taxon>Bacteroides</taxon>
    </lineage>
</organism>
<accession>E6SRM5</accession>
<dbReference type="KEGG" id="bhl:Bache_3191"/>
<name>E6SRM5_BACT6</name>
<keyword evidence="2" id="KW-1185">Reference proteome</keyword>
<dbReference type="EMBL" id="CP002352">
    <property type="protein sequence ID" value="ADV45115.1"/>
    <property type="molecule type" value="Genomic_DNA"/>
</dbReference>
<reference key="1">
    <citation type="submission" date="2010-11" db="EMBL/GenBank/DDBJ databases">
        <title>The complete genome of Bacteroides helcogenes P 36-108.</title>
        <authorList>
            <consortium name="US DOE Joint Genome Institute (JGI-PGF)"/>
            <person name="Lucas S."/>
            <person name="Copeland A."/>
            <person name="Lapidus A."/>
            <person name="Bruce D."/>
            <person name="Goodwin L."/>
            <person name="Pitluck S."/>
            <person name="Kyrpides N."/>
            <person name="Mavromatis K."/>
            <person name="Ivanova N."/>
            <person name="Zeytun A."/>
            <person name="Brettin T."/>
            <person name="Detter J.C."/>
            <person name="Tapia R."/>
            <person name="Han C."/>
            <person name="Land M."/>
            <person name="Hauser L."/>
            <person name="Markowitz V."/>
            <person name="Cheng J.-F."/>
            <person name="Hugenholtz P."/>
            <person name="Woyke T."/>
            <person name="Wu D."/>
            <person name="Gronow S."/>
            <person name="Wellnitz S."/>
            <person name="Brambilla E."/>
            <person name="Klenk H.-P."/>
            <person name="Eisen J.A."/>
        </authorList>
    </citation>
    <scope>NUCLEOTIDE SEQUENCE</scope>
    <source>
        <strain>P 36-108</strain>
    </source>
</reference>
<dbReference type="AlphaFoldDB" id="E6SRM5"/>
<protein>
    <submittedName>
        <fullName evidence="1">Uncharacterized protein</fullName>
    </submittedName>
</protein>